<feature type="region of interest" description="Disordered" evidence="1">
    <location>
        <begin position="25"/>
        <end position="132"/>
    </location>
</feature>
<evidence type="ECO:0000259" key="2">
    <source>
        <dbReference type="PROSITE" id="PS51376"/>
    </source>
</evidence>
<feature type="region of interest" description="Disordered" evidence="1">
    <location>
        <begin position="1152"/>
        <end position="1193"/>
    </location>
</feature>
<feature type="compositionally biased region" description="Polar residues" evidence="1">
    <location>
        <begin position="1311"/>
        <end position="1344"/>
    </location>
</feature>
<feature type="region of interest" description="Disordered" evidence="1">
    <location>
        <begin position="990"/>
        <end position="1105"/>
    </location>
</feature>
<organism evidence="3 4">
    <name type="scientific">Orchesella dallaii</name>
    <dbReference type="NCBI Taxonomy" id="48710"/>
    <lineage>
        <taxon>Eukaryota</taxon>
        <taxon>Metazoa</taxon>
        <taxon>Ecdysozoa</taxon>
        <taxon>Arthropoda</taxon>
        <taxon>Hexapoda</taxon>
        <taxon>Collembola</taxon>
        <taxon>Entomobryomorpha</taxon>
        <taxon>Entomobryoidea</taxon>
        <taxon>Orchesellidae</taxon>
        <taxon>Orchesellinae</taxon>
        <taxon>Orchesella</taxon>
    </lineage>
</organism>
<feature type="region of interest" description="Disordered" evidence="1">
    <location>
        <begin position="145"/>
        <end position="198"/>
    </location>
</feature>
<accession>A0ABP1QL16</accession>
<feature type="compositionally biased region" description="Low complexity" evidence="1">
    <location>
        <begin position="180"/>
        <end position="196"/>
    </location>
</feature>
<feature type="compositionally biased region" description="Basic and acidic residues" evidence="1">
    <location>
        <begin position="1538"/>
        <end position="1559"/>
    </location>
</feature>
<feature type="compositionally biased region" description="Polar residues" evidence="1">
    <location>
        <begin position="1182"/>
        <end position="1193"/>
    </location>
</feature>
<keyword evidence="4" id="KW-1185">Reference proteome</keyword>
<dbReference type="PANTHER" id="PTHR16267">
    <property type="entry name" value="BANK1/PIK3AP1 FAMILY MEMBER"/>
    <property type="match status" value="1"/>
</dbReference>
<feature type="domain" description="DBB" evidence="2">
    <location>
        <begin position="704"/>
        <end position="846"/>
    </location>
</feature>
<feature type="compositionally biased region" description="Polar residues" evidence="1">
    <location>
        <begin position="83"/>
        <end position="101"/>
    </location>
</feature>
<feature type="region of interest" description="Disordered" evidence="1">
    <location>
        <begin position="1442"/>
        <end position="1478"/>
    </location>
</feature>
<dbReference type="Pfam" id="PF14545">
    <property type="entry name" value="DBB"/>
    <property type="match status" value="1"/>
</dbReference>
<feature type="compositionally biased region" description="Low complexity" evidence="1">
    <location>
        <begin position="66"/>
        <end position="82"/>
    </location>
</feature>
<feature type="region of interest" description="Disordered" evidence="1">
    <location>
        <begin position="1305"/>
        <end position="1425"/>
    </location>
</feature>
<comment type="caution">
    <text evidence="3">The sequence shown here is derived from an EMBL/GenBank/DDBJ whole genome shotgun (WGS) entry which is preliminary data.</text>
</comment>
<feature type="region of interest" description="Disordered" evidence="1">
    <location>
        <begin position="933"/>
        <end position="965"/>
    </location>
</feature>
<feature type="compositionally biased region" description="Polar residues" evidence="1">
    <location>
        <begin position="1152"/>
        <end position="1162"/>
    </location>
</feature>
<dbReference type="PANTHER" id="PTHR16267:SF11">
    <property type="entry name" value="STUMPS, ISOFORM E"/>
    <property type="match status" value="1"/>
</dbReference>
<feature type="region of interest" description="Disordered" evidence="1">
    <location>
        <begin position="1538"/>
        <end position="1569"/>
    </location>
</feature>
<gene>
    <name evidence="3" type="ORF">ODALV1_LOCUS12344</name>
</gene>
<feature type="compositionally biased region" description="Pro residues" evidence="1">
    <location>
        <begin position="1455"/>
        <end position="1472"/>
    </location>
</feature>
<evidence type="ECO:0000313" key="3">
    <source>
        <dbReference type="EMBL" id="CAL8106388.1"/>
    </source>
</evidence>
<evidence type="ECO:0000313" key="4">
    <source>
        <dbReference type="Proteomes" id="UP001642540"/>
    </source>
</evidence>
<feature type="compositionally biased region" description="Polar residues" evidence="1">
    <location>
        <begin position="147"/>
        <end position="164"/>
    </location>
</feature>
<feature type="region of interest" description="Disordered" evidence="1">
    <location>
        <begin position="451"/>
        <end position="489"/>
    </location>
</feature>
<feature type="region of interest" description="Disordered" evidence="1">
    <location>
        <begin position="417"/>
        <end position="436"/>
    </location>
</feature>
<sequence length="1569" mass="173069">MPIIQENPTYFSDKSAVASTLNSTDFHKHTQSQRTGLGGRFGATRKNSVNSYDGTEDGSEMETFLSSCESNNSYSSSSENKNQPGSRNININSNGYSQGSLRKNRNANGLVLSPPDQNQPQPNHQQSKSGMSSLGRLGQLFKKSKSKLSVGSESHASTVESSGLGSPGCTPDSSLSIYTNSLDGDSHSSSNSNQISPKHLEESMEDRFWTSYALDDCDIFAANMYYNVGESSVFTIYHQNENNKRALPSASTSRRADTIPGSKSSQKQSYTGIGGRNDEFEDCVQPYYNNTTFSTFPNPKRCSLASAVSATTSSSVAGSGGGDGGAQSLPNEKKTLVTSVAGGKPTTHQPIQHDRDGYLRPNEARNLRNVKNLYINDSAVLANGNRNGQVQQVQVDVHTPTSSLSPVNNTNSFSEAFNSSAGSSANSGSRYQFDSAGSTTSAATTLVAGGSHNFRRGLPENETSNGSFGCRDDDDEDDGRGNRSNTNPLPVYMNRAYFGSNSIIPSSSGAHRRIAASVAVDCEPYCSLCASSIMGSPRQRSKMDVAIVKCKECFFSREAEAHIRGIFEKLMTKDNQKMDVTLKSYDLKDLDHPTDRVVVHNAKVQIVIISHHFLQRLKDEASKRPRLSPINRVFRSKTVIAVLMAVTEKEVLDGYESVLPRFREWFSVDLRSTNKYEPEFCKKFTEQVLRIYNVELSNSSNFSVFPKKVTREQPKIAIVFKKPVEENDEVRIELKTAVQVSIVSEVKMENPHTVLLRIPESLSPDREAIVDVSVFINRNKIGGSRIKSELNVRRVDEDDVDRMAKLLPPFLECLDEHISVILMRHYKECTDYTTDPALELMNGIIICKADILPTIMHFAAHYGLPKTAFTVLDEADGLSHCNIRNDLDETPSDIAFARGNSQIGQLIADYQEISNSFIAYRYIKELVEKDTVDSDNTDEIDNGHQEAVEETNQETGDAKSEDESLLEEQLLGAGALELLEAPKMKLIAKPVPSRDLSPSEACGSQGSLSEVGDSTKSEDDESEDIKTPKPRYFRRREYVNVDGNPLDNPELVQTREKRNPVSPNTAKKRNSIMQNYDVPRTRDQDYEVPPPDPRPVPPPKAELPLPVFKSKTVGTHVTSSGYLIMNEGVGTLSECSTEEPTVEEPLNTNDIVITKPPVSSSKGKNEPRKVSVHENPLRRGSNPENNRKISNNTTPFLNGNACGINHTNNNSSEVTAPLDPADEQLIELMNYFKNNTYDMHMVELLFESWKQRPDVQQSIEEKMKMLEKLREDYRKNSKGGKKPSAILDRIKGALSIKKKKDRIVSKESLPVQRTNSDSSTNGFSVVSPTGLSFTGPTLPTQPFNSSPSSGSTSSSPKPSRFVEPLLPSPVSNQPPRLASESSYRTSYDSRFSDSSTDSERHSCDPTSASGKDFHQSISPPKYKNPMDKRFIPSYVCPNPLPPTLPEVEEKQSLATPPPSNVSYEVPPPPRPFKPSRKPAIDIPIPEDSSISIEVVAALKPPVIPAKSRPALIDQDCGPPPIIPPRPAASANLFSYIDYKRKNQETNDSKDTDSMKKSYENMENEGDASK</sequence>
<feature type="compositionally biased region" description="Low complexity" evidence="1">
    <location>
        <begin position="1345"/>
        <end position="1359"/>
    </location>
</feature>
<dbReference type="EMBL" id="CAXLJM020000038">
    <property type="protein sequence ID" value="CAL8106388.1"/>
    <property type="molecule type" value="Genomic_DNA"/>
</dbReference>
<protein>
    <recommendedName>
        <fullName evidence="2">DBB domain-containing protein</fullName>
    </recommendedName>
</protein>
<dbReference type="InterPro" id="IPR017893">
    <property type="entry name" value="DBB_domain"/>
</dbReference>
<dbReference type="Proteomes" id="UP001642540">
    <property type="component" value="Unassembled WGS sequence"/>
</dbReference>
<reference evidence="3 4" key="1">
    <citation type="submission" date="2024-08" db="EMBL/GenBank/DDBJ databases">
        <authorList>
            <person name="Cucini C."/>
            <person name="Frati F."/>
        </authorList>
    </citation>
    <scope>NUCLEOTIDE SEQUENCE [LARGE SCALE GENOMIC DNA]</scope>
</reference>
<feature type="region of interest" description="Disordered" evidence="1">
    <location>
        <begin position="245"/>
        <end position="274"/>
    </location>
</feature>
<name>A0ABP1QL16_9HEXA</name>
<proteinExistence type="predicted"/>
<dbReference type="PROSITE" id="PS51376">
    <property type="entry name" value="DBB"/>
    <property type="match status" value="1"/>
</dbReference>
<feature type="compositionally biased region" description="Pro residues" evidence="1">
    <location>
        <begin position="1088"/>
        <end position="1101"/>
    </location>
</feature>
<evidence type="ECO:0000256" key="1">
    <source>
        <dbReference type="SAM" id="MobiDB-lite"/>
    </source>
</evidence>
<feature type="compositionally biased region" description="Basic and acidic residues" evidence="1">
    <location>
        <begin position="1163"/>
        <end position="1177"/>
    </location>
</feature>
<feature type="compositionally biased region" description="Polar residues" evidence="1">
    <location>
        <begin position="1369"/>
        <end position="1395"/>
    </location>
</feature>
<feature type="compositionally biased region" description="Low complexity" evidence="1">
    <location>
        <begin position="114"/>
        <end position="126"/>
    </location>
</feature>
<feature type="compositionally biased region" description="Polar residues" evidence="1">
    <location>
        <begin position="261"/>
        <end position="271"/>
    </location>
</feature>
<dbReference type="InterPro" id="IPR052446">
    <property type="entry name" value="B-cell_PI3K-Signaling_Adptrs"/>
</dbReference>